<feature type="region of interest" description="Disordered" evidence="1">
    <location>
        <begin position="37"/>
        <end position="123"/>
    </location>
</feature>
<name>A0AAD7W8J5_9TELE</name>
<reference evidence="2" key="1">
    <citation type="journal article" date="2023" name="Science">
        <title>Genome structures resolve the early diversification of teleost fishes.</title>
        <authorList>
            <person name="Parey E."/>
            <person name="Louis A."/>
            <person name="Montfort J."/>
            <person name="Bouchez O."/>
            <person name="Roques C."/>
            <person name="Iampietro C."/>
            <person name="Lluch J."/>
            <person name="Castinel A."/>
            <person name="Donnadieu C."/>
            <person name="Desvignes T."/>
            <person name="Floi Bucao C."/>
            <person name="Jouanno E."/>
            <person name="Wen M."/>
            <person name="Mejri S."/>
            <person name="Dirks R."/>
            <person name="Jansen H."/>
            <person name="Henkel C."/>
            <person name="Chen W.J."/>
            <person name="Zahm M."/>
            <person name="Cabau C."/>
            <person name="Klopp C."/>
            <person name="Thompson A.W."/>
            <person name="Robinson-Rechavi M."/>
            <person name="Braasch I."/>
            <person name="Lecointre G."/>
            <person name="Bobe J."/>
            <person name="Postlethwait J.H."/>
            <person name="Berthelot C."/>
            <person name="Roest Crollius H."/>
            <person name="Guiguen Y."/>
        </authorList>
    </citation>
    <scope>NUCLEOTIDE SEQUENCE</scope>
    <source>
        <strain evidence="2">NC1722</strain>
    </source>
</reference>
<dbReference type="Proteomes" id="UP001221898">
    <property type="component" value="Unassembled WGS sequence"/>
</dbReference>
<comment type="caution">
    <text evidence="2">The sequence shown here is derived from an EMBL/GenBank/DDBJ whole genome shotgun (WGS) entry which is preliminary data.</text>
</comment>
<proteinExistence type="predicted"/>
<dbReference type="AlphaFoldDB" id="A0AAD7W8J5"/>
<gene>
    <name evidence="2" type="ORF">AAFF_G00148750</name>
</gene>
<keyword evidence="3" id="KW-1185">Reference proteome</keyword>
<evidence type="ECO:0000256" key="1">
    <source>
        <dbReference type="SAM" id="MobiDB-lite"/>
    </source>
</evidence>
<evidence type="ECO:0000313" key="2">
    <source>
        <dbReference type="EMBL" id="KAJ8387941.1"/>
    </source>
</evidence>
<accession>A0AAD7W8J5</accession>
<evidence type="ECO:0000313" key="3">
    <source>
        <dbReference type="Proteomes" id="UP001221898"/>
    </source>
</evidence>
<sequence>MRTHDSLRNLRPADALFGHGTSLKSPLRHPITRECPVMDLGTPEPLQQGGANFATGGMTTLPRPKSSPQTPTMHRSPNRSSRTSSSDREGSPPTATEEGFNWQSAHTPTAAVSPASHLPDPGV</sequence>
<protein>
    <submittedName>
        <fullName evidence="2">Uncharacterized protein</fullName>
    </submittedName>
</protein>
<dbReference type="EMBL" id="JAINUG010000203">
    <property type="protein sequence ID" value="KAJ8387941.1"/>
    <property type="molecule type" value="Genomic_DNA"/>
</dbReference>
<organism evidence="2 3">
    <name type="scientific">Aldrovandia affinis</name>
    <dbReference type="NCBI Taxonomy" id="143900"/>
    <lineage>
        <taxon>Eukaryota</taxon>
        <taxon>Metazoa</taxon>
        <taxon>Chordata</taxon>
        <taxon>Craniata</taxon>
        <taxon>Vertebrata</taxon>
        <taxon>Euteleostomi</taxon>
        <taxon>Actinopterygii</taxon>
        <taxon>Neopterygii</taxon>
        <taxon>Teleostei</taxon>
        <taxon>Notacanthiformes</taxon>
        <taxon>Halosauridae</taxon>
        <taxon>Aldrovandia</taxon>
    </lineage>
</organism>